<dbReference type="EMBL" id="PJOS01000007">
    <property type="protein sequence ID" value="PKT73859.1"/>
    <property type="molecule type" value="Genomic_DNA"/>
</dbReference>
<dbReference type="SUPFAM" id="SSF46785">
    <property type="entry name" value="Winged helix' DNA-binding domain"/>
    <property type="match status" value="1"/>
</dbReference>
<reference evidence="2 3" key="1">
    <citation type="submission" date="2017-12" db="EMBL/GenBank/DDBJ databases">
        <title>Streptomyces populusis sp. nov., a novel endophytic actinobacterium isolated from stems of Populus adenopoda Maxim.</title>
        <authorList>
            <person name="Wang Z."/>
        </authorList>
    </citation>
    <scope>NUCLEOTIDE SEQUENCE [LARGE SCALE GENOMIC DNA]</scope>
    <source>
        <strain evidence="2 3">A249</strain>
    </source>
</reference>
<dbReference type="Proteomes" id="UP000236178">
    <property type="component" value="Unassembled WGS sequence"/>
</dbReference>
<dbReference type="Pfam" id="PF01022">
    <property type="entry name" value="HTH_5"/>
    <property type="match status" value="1"/>
</dbReference>
<sequence length="137" mass="15104">MKSEHSGVYGFHRTLCKRISGTREADVAERTSHRAAPEHVHPDEVPVLTALAALADPVRIRLVRELAGSPEWSRSCGSFDVPVGKAALSHHFAVLRGAGLVEQRDEGPKRVNRLRRAEFDARFPGLLALVLREEPAL</sequence>
<dbReference type="InterPro" id="IPR001845">
    <property type="entry name" value="HTH_ArsR_DNA-bd_dom"/>
</dbReference>
<dbReference type="CDD" id="cd00090">
    <property type="entry name" value="HTH_ARSR"/>
    <property type="match status" value="1"/>
</dbReference>
<dbReference type="OrthoDB" id="4471357at2"/>
<dbReference type="PRINTS" id="PR00778">
    <property type="entry name" value="HTHARSR"/>
</dbReference>
<keyword evidence="3" id="KW-1185">Reference proteome</keyword>
<evidence type="ECO:0000259" key="1">
    <source>
        <dbReference type="PROSITE" id="PS50987"/>
    </source>
</evidence>
<dbReference type="InterPro" id="IPR036388">
    <property type="entry name" value="WH-like_DNA-bd_sf"/>
</dbReference>
<comment type="caution">
    <text evidence="2">The sequence shown here is derived from an EMBL/GenBank/DDBJ whole genome shotgun (WGS) entry which is preliminary data.</text>
</comment>
<dbReference type="Gene3D" id="1.10.10.10">
    <property type="entry name" value="Winged helix-like DNA-binding domain superfamily/Winged helix DNA-binding domain"/>
    <property type="match status" value="1"/>
</dbReference>
<name>A0A2I0SV89_9ACTN</name>
<dbReference type="PROSITE" id="PS50987">
    <property type="entry name" value="HTH_ARSR_2"/>
    <property type="match status" value="1"/>
</dbReference>
<dbReference type="InterPro" id="IPR036390">
    <property type="entry name" value="WH_DNA-bd_sf"/>
</dbReference>
<dbReference type="SMART" id="SM00418">
    <property type="entry name" value="HTH_ARSR"/>
    <property type="match status" value="1"/>
</dbReference>
<evidence type="ECO:0000313" key="3">
    <source>
        <dbReference type="Proteomes" id="UP000236178"/>
    </source>
</evidence>
<organism evidence="2 3">
    <name type="scientific">Streptomyces populi</name>
    <dbReference type="NCBI Taxonomy" id="2058924"/>
    <lineage>
        <taxon>Bacteria</taxon>
        <taxon>Bacillati</taxon>
        <taxon>Actinomycetota</taxon>
        <taxon>Actinomycetes</taxon>
        <taxon>Kitasatosporales</taxon>
        <taxon>Streptomycetaceae</taxon>
        <taxon>Streptomyces</taxon>
    </lineage>
</organism>
<gene>
    <name evidence="2" type="ORF">CW362_05760</name>
</gene>
<dbReference type="AlphaFoldDB" id="A0A2I0SV89"/>
<dbReference type="InterPro" id="IPR011991">
    <property type="entry name" value="ArsR-like_HTH"/>
</dbReference>
<dbReference type="GO" id="GO:0003700">
    <property type="term" value="F:DNA-binding transcription factor activity"/>
    <property type="evidence" value="ECO:0007669"/>
    <property type="project" value="InterPro"/>
</dbReference>
<feature type="domain" description="HTH arsR-type" evidence="1">
    <location>
        <begin position="39"/>
        <end position="134"/>
    </location>
</feature>
<evidence type="ECO:0000313" key="2">
    <source>
        <dbReference type="EMBL" id="PKT73859.1"/>
    </source>
</evidence>
<protein>
    <submittedName>
        <fullName evidence="2">Transcriptional regulator</fullName>
    </submittedName>
</protein>
<proteinExistence type="predicted"/>
<accession>A0A2I0SV89</accession>